<evidence type="ECO:0000313" key="9">
    <source>
        <dbReference type="Proteomes" id="UP001597181"/>
    </source>
</evidence>
<feature type="compositionally biased region" description="Polar residues" evidence="5">
    <location>
        <begin position="336"/>
        <end position="345"/>
    </location>
</feature>
<feature type="domain" description="D-isomer specific 2-hydroxyacid dehydrogenase catalytic" evidence="6">
    <location>
        <begin position="46"/>
        <end position="314"/>
    </location>
</feature>
<dbReference type="PANTHER" id="PTHR42789">
    <property type="entry name" value="D-ISOMER SPECIFIC 2-HYDROXYACID DEHYDROGENASE FAMILY PROTEIN (AFU_ORTHOLOGUE AFUA_6G10090)"/>
    <property type="match status" value="1"/>
</dbReference>
<dbReference type="Proteomes" id="UP001597181">
    <property type="component" value="Unassembled WGS sequence"/>
</dbReference>
<proteinExistence type="inferred from homology"/>
<evidence type="ECO:0000256" key="1">
    <source>
        <dbReference type="ARBA" id="ARBA00005854"/>
    </source>
</evidence>
<evidence type="ECO:0000313" key="8">
    <source>
        <dbReference type="EMBL" id="MFD1202561.1"/>
    </source>
</evidence>
<evidence type="ECO:0000256" key="2">
    <source>
        <dbReference type="ARBA" id="ARBA00023002"/>
    </source>
</evidence>
<dbReference type="EMBL" id="JBHTLY010000005">
    <property type="protein sequence ID" value="MFD1202561.1"/>
    <property type="molecule type" value="Genomic_DNA"/>
</dbReference>
<reference evidence="9" key="1">
    <citation type="journal article" date="2019" name="Int. J. Syst. Evol. Microbiol.">
        <title>The Global Catalogue of Microorganisms (GCM) 10K type strain sequencing project: providing services to taxonomists for standard genome sequencing and annotation.</title>
        <authorList>
            <consortium name="The Broad Institute Genomics Platform"/>
            <consortium name="The Broad Institute Genome Sequencing Center for Infectious Disease"/>
            <person name="Wu L."/>
            <person name="Ma J."/>
        </authorList>
    </citation>
    <scope>NUCLEOTIDE SEQUENCE [LARGE SCALE GENOMIC DNA]</scope>
    <source>
        <strain evidence="9">CCUG 50213</strain>
    </source>
</reference>
<dbReference type="PROSITE" id="PS00671">
    <property type="entry name" value="D_2_HYDROXYACID_DH_3"/>
    <property type="match status" value="1"/>
</dbReference>
<dbReference type="InterPro" id="IPR050857">
    <property type="entry name" value="D-2-hydroxyacid_DH"/>
</dbReference>
<organism evidence="8 9">
    <name type="scientific">Leucobacter albus</name>
    <dbReference type="NCBI Taxonomy" id="272210"/>
    <lineage>
        <taxon>Bacteria</taxon>
        <taxon>Bacillati</taxon>
        <taxon>Actinomycetota</taxon>
        <taxon>Actinomycetes</taxon>
        <taxon>Micrococcales</taxon>
        <taxon>Microbacteriaceae</taxon>
        <taxon>Leucobacter</taxon>
    </lineage>
</organism>
<evidence type="ECO:0000259" key="7">
    <source>
        <dbReference type="Pfam" id="PF02826"/>
    </source>
</evidence>
<evidence type="ECO:0000256" key="3">
    <source>
        <dbReference type="ARBA" id="ARBA00023027"/>
    </source>
</evidence>
<feature type="region of interest" description="Disordered" evidence="5">
    <location>
        <begin position="311"/>
        <end position="345"/>
    </location>
</feature>
<comment type="caution">
    <text evidence="8">The sequence shown here is derived from an EMBL/GenBank/DDBJ whole genome shotgun (WGS) entry which is preliminary data.</text>
</comment>
<dbReference type="InterPro" id="IPR006140">
    <property type="entry name" value="D-isomer_DH_NAD-bd"/>
</dbReference>
<evidence type="ECO:0000259" key="6">
    <source>
        <dbReference type="Pfam" id="PF00389"/>
    </source>
</evidence>
<keyword evidence="2 4" id="KW-0560">Oxidoreductase</keyword>
<keyword evidence="9" id="KW-1185">Reference proteome</keyword>
<dbReference type="Pfam" id="PF02826">
    <property type="entry name" value="2-Hacid_dh_C"/>
    <property type="match status" value="1"/>
</dbReference>
<protein>
    <submittedName>
        <fullName evidence="8">NAD(P)-dependent oxidoreductase</fullName>
    </submittedName>
</protein>
<keyword evidence="3" id="KW-0520">NAD</keyword>
<comment type="similarity">
    <text evidence="1 4">Belongs to the D-isomer specific 2-hydroxyacid dehydrogenase family.</text>
</comment>
<dbReference type="RefSeq" id="WP_343960535.1">
    <property type="nucleotide sequence ID" value="NZ_BAAAKZ010000008.1"/>
</dbReference>
<dbReference type="InterPro" id="IPR036291">
    <property type="entry name" value="NAD(P)-bd_dom_sf"/>
</dbReference>
<dbReference type="Pfam" id="PF00389">
    <property type="entry name" value="2-Hacid_dh"/>
    <property type="match status" value="1"/>
</dbReference>
<evidence type="ECO:0000256" key="4">
    <source>
        <dbReference type="RuleBase" id="RU003719"/>
    </source>
</evidence>
<dbReference type="SUPFAM" id="SSF52283">
    <property type="entry name" value="Formate/glycerate dehydrogenase catalytic domain-like"/>
    <property type="match status" value="1"/>
</dbReference>
<sequence length="345" mass="34995">MATILVTSRSFSGGDLDLIGRAHAAGHTVVRGPAHHALDELAPLLATAVGWIAGTGGVTDAHLAAAPQLRVIARYGVGTEAVDLAAAEARGVVVTNTPGANSDAVADHAVALMLASLRAIPDGDRRVRTGDWSTRRGRELGASTVGIIGFGRIGQGVARRLGGFGCRLLAADPFLPDRVVRELGAEPAGPDEVFAEADVITLHTPGGSRLVDAARIAAMRPGALLVNTARPELVDEAALAAALASGQLSGYAADTLTGDTAASGSPLLDAALADRVIVTPHLGAQTTQAVDNMGSMALAEVLAVLGGGAPTHRVTQTERGQRGPIRPPAQPAAQATNRPTEGTTR</sequence>
<gene>
    <name evidence="8" type="ORF">ACFQ3U_11725</name>
</gene>
<name>A0ABW3TP99_9MICO</name>
<dbReference type="PANTHER" id="PTHR42789:SF1">
    <property type="entry name" value="D-ISOMER SPECIFIC 2-HYDROXYACID DEHYDROGENASE FAMILY PROTEIN (AFU_ORTHOLOGUE AFUA_6G10090)"/>
    <property type="match status" value="1"/>
</dbReference>
<accession>A0ABW3TP99</accession>
<dbReference type="SUPFAM" id="SSF51735">
    <property type="entry name" value="NAD(P)-binding Rossmann-fold domains"/>
    <property type="match status" value="1"/>
</dbReference>
<evidence type="ECO:0000256" key="5">
    <source>
        <dbReference type="SAM" id="MobiDB-lite"/>
    </source>
</evidence>
<dbReference type="Gene3D" id="3.40.50.720">
    <property type="entry name" value="NAD(P)-binding Rossmann-like Domain"/>
    <property type="match status" value="2"/>
</dbReference>
<dbReference type="InterPro" id="IPR029753">
    <property type="entry name" value="D-isomer_DH_CS"/>
</dbReference>
<dbReference type="InterPro" id="IPR006139">
    <property type="entry name" value="D-isomer_2_OHA_DH_cat_dom"/>
</dbReference>
<feature type="domain" description="D-isomer specific 2-hydroxyacid dehydrogenase NAD-binding" evidence="7">
    <location>
        <begin position="110"/>
        <end position="283"/>
    </location>
</feature>